<name>A0A316XCH5_9FLAO</name>
<dbReference type="PANTHER" id="PTHR48081:SF13">
    <property type="entry name" value="ALPHA_BETA HYDROLASE"/>
    <property type="match status" value="1"/>
</dbReference>
<organism evidence="3 4">
    <name type="scientific">Chryseobacterium phosphatilyticum</name>
    <dbReference type="NCBI Taxonomy" id="475075"/>
    <lineage>
        <taxon>Bacteria</taxon>
        <taxon>Pseudomonadati</taxon>
        <taxon>Bacteroidota</taxon>
        <taxon>Flavobacteriia</taxon>
        <taxon>Flavobacteriales</taxon>
        <taxon>Weeksellaceae</taxon>
        <taxon>Chryseobacterium group</taxon>
        <taxon>Chryseobacterium</taxon>
    </lineage>
</organism>
<reference evidence="3 4" key="1">
    <citation type="submission" date="2018-04" db="EMBL/GenBank/DDBJ databases">
        <title>Draft Genome Sequence of Phosphate-Solubilizing Chryseobacterium sp. ISE14 that is a Biocontrol and Plant Growth-Promoting Rhizobacterium Isolated from Cucumber.</title>
        <authorList>
            <person name="Jeong J.-J."/>
            <person name="Sang M.K."/>
            <person name="Choi I.-G."/>
            <person name="Kim K.D."/>
        </authorList>
    </citation>
    <scope>NUCLEOTIDE SEQUENCE [LARGE SCALE GENOMIC DNA]</scope>
    <source>
        <strain evidence="3 4">ISE14</strain>
    </source>
</reference>
<accession>A0A316XCH5</accession>
<dbReference type="SUPFAM" id="SSF53474">
    <property type="entry name" value="alpha/beta-Hydrolases"/>
    <property type="match status" value="1"/>
</dbReference>
<dbReference type="Gene3D" id="3.40.50.1820">
    <property type="entry name" value="alpha/beta hydrolase"/>
    <property type="match status" value="1"/>
</dbReference>
<dbReference type="GO" id="GO:0016787">
    <property type="term" value="F:hydrolase activity"/>
    <property type="evidence" value="ECO:0007669"/>
    <property type="project" value="UniProtKB-KW"/>
</dbReference>
<sequence length="308" mass="35682">MQMLCLKNRSNLLFPYFYLMKKLILRYHFFIIGCFSSLLQSCNTKFRVWVGPGGQQKVYNLKYGEHKRQKMDIFLPKDYPVDSPVVLLVHGGAWTLGKKEHMIQVQKMLFKNNIPSINMNYRLVSGKKKITYKEQLDDISLAIDRFNSLTEKAELLPNNYIILGESAGGHLALLYGYRHPDQIKKIISLSGPTDFYSPQYLHSFYSKYTSPTIQKMVGTSFDRKNISEAFKEASPIANITNVPTLLFQGNKDFLVNQHQGIAMDSALTQLNVPHKFIFMERTGHVPRLFSKRKRDSIIYPNILEWIKK</sequence>
<feature type="domain" description="BD-FAE-like" evidence="2">
    <location>
        <begin position="71"/>
        <end position="267"/>
    </location>
</feature>
<comment type="caution">
    <text evidence="3">The sequence shown here is derived from an EMBL/GenBank/DDBJ whole genome shotgun (WGS) entry which is preliminary data.</text>
</comment>
<dbReference type="InterPro" id="IPR050300">
    <property type="entry name" value="GDXG_lipolytic_enzyme"/>
</dbReference>
<protein>
    <submittedName>
        <fullName evidence="3">Alpha/beta hydrolase</fullName>
    </submittedName>
</protein>
<gene>
    <name evidence="3" type="ORF">C1631_013505</name>
</gene>
<evidence type="ECO:0000313" key="3">
    <source>
        <dbReference type="EMBL" id="PWN69078.1"/>
    </source>
</evidence>
<evidence type="ECO:0000313" key="4">
    <source>
        <dbReference type="Proteomes" id="UP000236594"/>
    </source>
</evidence>
<keyword evidence="1 3" id="KW-0378">Hydrolase</keyword>
<dbReference type="AlphaFoldDB" id="A0A316XCH5"/>
<evidence type="ECO:0000256" key="1">
    <source>
        <dbReference type="ARBA" id="ARBA00022801"/>
    </source>
</evidence>
<dbReference type="InterPro" id="IPR029058">
    <property type="entry name" value="AB_hydrolase_fold"/>
</dbReference>
<dbReference type="InterPro" id="IPR049492">
    <property type="entry name" value="BD-FAE-like_dom"/>
</dbReference>
<dbReference type="Proteomes" id="UP000236594">
    <property type="component" value="Unassembled WGS sequence"/>
</dbReference>
<dbReference type="Pfam" id="PF20434">
    <property type="entry name" value="BD-FAE"/>
    <property type="match status" value="1"/>
</dbReference>
<dbReference type="EMBL" id="PPED02000003">
    <property type="protein sequence ID" value="PWN69078.1"/>
    <property type="molecule type" value="Genomic_DNA"/>
</dbReference>
<evidence type="ECO:0000259" key="2">
    <source>
        <dbReference type="Pfam" id="PF20434"/>
    </source>
</evidence>
<dbReference type="OrthoDB" id="9777975at2"/>
<keyword evidence="4" id="KW-1185">Reference proteome</keyword>
<proteinExistence type="predicted"/>
<dbReference type="PANTHER" id="PTHR48081">
    <property type="entry name" value="AB HYDROLASE SUPERFAMILY PROTEIN C4A8.06C"/>
    <property type="match status" value="1"/>
</dbReference>